<organism evidence="3 4">
    <name type="scientific">Dermacoccus nishinomiyaensis</name>
    <dbReference type="NCBI Taxonomy" id="1274"/>
    <lineage>
        <taxon>Bacteria</taxon>
        <taxon>Bacillati</taxon>
        <taxon>Actinomycetota</taxon>
        <taxon>Actinomycetes</taxon>
        <taxon>Micrococcales</taxon>
        <taxon>Dermacoccaceae</taxon>
        <taxon>Dermacoccus</taxon>
    </lineage>
</organism>
<dbReference type="HOGENOM" id="CLU_876391_0_0_11"/>
<keyword evidence="4" id="KW-1185">Reference proteome</keyword>
<feature type="transmembrane region" description="Helical" evidence="2">
    <location>
        <begin position="134"/>
        <end position="152"/>
    </location>
</feature>
<feature type="region of interest" description="Disordered" evidence="1">
    <location>
        <begin position="231"/>
        <end position="250"/>
    </location>
</feature>
<dbReference type="Proteomes" id="UP000027986">
    <property type="component" value="Chromosome"/>
</dbReference>
<evidence type="ECO:0000256" key="1">
    <source>
        <dbReference type="SAM" id="MobiDB-lite"/>
    </source>
</evidence>
<proteinExistence type="predicted"/>
<feature type="region of interest" description="Disordered" evidence="1">
    <location>
        <begin position="295"/>
        <end position="317"/>
    </location>
</feature>
<dbReference type="GeneID" id="41839954"/>
<keyword evidence="2" id="KW-1133">Transmembrane helix</keyword>
<dbReference type="EMBL" id="CP008889">
    <property type="protein sequence ID" value="AIF39900.1"/>
    <property type="molecule type" value="Genomic_DNA"/>
</dbReference>
<evidence type="ECO:0000256" key="2">
    <source>
        <dbReference type="SAM" id="Phobius"/>
    </source>
</evidence>
<dbReference type="AlphaFoldDB" id="A0A075JE15"/>
<sequence>MTTQAHRVGASDMTPEQVGMLNGRAAALQAATADLLERGYLRQTAYGRLEAWTIPPADVTPLQRAVVDAVRCRAPRLENVPAVRAALDELQRDAVRRGLLNPPRRGGKGEALKMTFMTLFGVALAIIAATGKSVGGVVVGLGFTCFGAYNLVRAVRTTRQGRRTPAGAAALEQIRLRVPSPAAGLTQPPMRGGLGYSVGLYGTRPLLIAFPATAALGWGLSDHVVDEEMQRHARASSSAEPSSTNGYTCSSGTSSSDWSCDTHSGHSGGSGGSGDAWCSGGNCGSAGSCNSGSCGGGSSCGSSSCGSSCGGGSSCSS</sequence>
<dbReference type="InterPro" id="IPR026467">
    <property type="entry name" value="Ser/Gly_Cys_C_dom"/>
</dbReference>
<dbReference type="NCBIfam" id="TIGR04222">
    <property type="entry name" value="near_uncomplex"/>
    <property type="match status" value="1"/>
</dbReference>
<name>A0A075JE15_9MICO</name>
<protein>
    <recommendedName>
        <fullName evidence="5">TIGR04222 domain-containing membrane protein</fullName>
    </recommendedName>
</protein>
<evidence type="ECO:0008006" key="5">
    <source>
        <dbReference type="Google" id="ProtNLM"/>
    </source>
</evidence>
<dbReference type="KEGG" id="dni:HX89_01670"/>
<reference evidence="3 4" key="1">
    <citation type="submission" date="2014-07" db="EMBL/GenBank/DDBJ databases">
        <title>Genome Sequencing of Dermacoccus nishinomiyaensis.</title>
        <authorList>
            <person name="Hong K.W."/>
            <person name="Chan K.G."/>
        </authorList>
    </citation>
    <scope>NUCLEOTIDE SEQUENCE [LARGE SCALE GENOMIC DNA]</scope>
    <source>
        <strain evidence="3 4">M25</strain>
    </source>
</reference>
<evidence type="ECO:0000313" key="3">
    <source>
        <dbReference type="EMBL" id="AIF39900.1"/>
    </source>
</evidence>
<feature type="compositionally biased region" description="Gly residues" evidence="1">
    <location>
        <begin position="308"/>
        <end position="317"/>
    </location>
</feature>
<feature type="transmembrane region" description="Helical" evidence="2">
    <location>
        <begin position="111"/>
        <end position="128"/>
    </location>
</feature>
<evidence type="ECO:0000313" key="4">
    <source>
        <dbReference type="Proteomes" id="UP000027986"/>
    </source>
</evidence>
<gene>
    <name evidence="3" type="ORF">HX89_01670</name>
</gene>
<keyword evidence="2" id="KW-0812">Transmembrane</keyword>
<accession>A0A075JE15</accession>
<keyword evidence="2" id="KW-0472">Membrane</keyword>
<dbReference type="RefSeq" id="WP_038566523.1">
    <property type="nucleotide sequence ID" value="NZ_CP008889.1"/>
</dbReference>